<feature type="region of interest" description="Disordered" evidence="1">
    <location>
        <begin position="1"/>
        <end position="26"/>
    </location>
</feature>
<dbReference type="EMBL" id="FZOF01000004">
    <property type="protein sequence ID" value="SNS19042.1"/>
    <property type="molecule type" value="Genomic_DNA"/>
</dbReference>
<gene>
    <name evidence="2" type="ORF">SAMN05216252_1049</name>
</gene>
<dbReference type="RefSeq" id="WP_089223151.1">
    <property type="nucleotide sequence ID" value="NZ_FZOF01000004.1"/>
</dbReference>
<accession>A0A239CGN7</accession>
<sequence length="244" mass="26381">MDLGKRPIGRVSLDKGSRATIPLEKKDPEPTIVASLEWDGGSDARRSQGADLDLYALFVPAAEAVHGADLPPGHVLERPPGGMLNHAAREARKAHGAELARRVDAGHAVFWKNLGALDEAPFIQLDGDSREPGTETIRVRRASAQGYALICAYSAVSNGFGSFRSYGARAVVTDGRGSTVTVPLYEENSFAYWVAIAFIDFTDPGGVGIQHVERYGRRWSESRPVLHTDGTIVMDRGPAQFKRG</sequence>
<evidence type="ECO:0000313" key="3">
    <source>
        <dbReference type="Proteomes" id="UP000198280"/>
    </source>
</evidence>
<evidence type="ECO:0000313" key="2">
    <source>
        <dbReference type="EMBL" id="SNS19042.1"/>
    </source>
</evidence>
<protein>
    <submittedName>
        <fullName evidence="2">Uncharacterized protein involved in tellurium resistance</fullName>
    </submittedName>
</protein>
<reference evidence="2" key="1">
    <citation type="submission" date="2017-06" db="EMBL/GenBank/DDBJ databases">
        <authorList>
            <person name="Kim H.J."/>
            <person name="Triplett B.A."/>
        </authorList>
    </citation>
    <scope>NUCLEOTIDE SEQUENCE [LARGE SCALE GENOMIC DNA]</scope>
    <source>
        <strain evidence="2">CGMCC 4.1858</strain>
    </source>
</reference>
<organism evidence="2 3">
    <name type="scientific">Actinacidiphila glaucinigra</name>
    <dbReference type="NCBI Taxonomy" id="235986"/>
    <lineage>
        <taxon>Bacteria</taxon>
        <taxon>Bacillati</taxon>
        <taxon>Actinomycetota</taxon>
        <taxon>Actinomycetes</taxon>
        <taxon>Kitasatosporales</taxon>
        <taxon>Streptomycetaceae</taxon>
        <taxon>Actinacidiphila</taxon>
    </lineage>
</organism>
<evidence type="ECO:0000256" key="1">
    <source>
        <dbReference type="SAM" id="MobiDB-lite"/>
    </source>
</evidence>
<keyword evidence="3" id="KW-1185">Reference proteome</keyword>
<name>A0A239CGN7_9ACTN</name>
<feature type="compositionally biased region" description="Basic and acidic residues" evidence="1">
    <location>
        <begin position="12"/>
        <end position="26"/>
    </location>
</feature>
<proteinExistence type="predicted"/>
<dbReference type="Proteomes" id="UP000198280">
    <property type="component" value="Unassembled WGS sequence"/>
</dbReference>
<dbReference type="OrthoDB" id="179721at2"/>
<dbReference type="AlphaFoldDB" id="A0A239CGN7"/>